<name>A0A9P7FNM5_9AGAR</name>
<protein>
    <submittedName>
        <fullName evidence="1">Uncharacterized protein</fullName>
    </submittedName>
</protein>
<accession>A0A9P7FNM5</accession>
<sequence>MILGRESKRRNRSLREILSKRPCLGSFVRNLELAIVETQEAHRFSNLLSHLTRLRALTLVEMGGLGNKWKSFSTTFRVALLQLIWLPTLYLFEINFEDFPFPYLRFCSNLKNLILLHRLYCNALDVDNTPEPELVPLLSLPSVPVAGPGHLEALAMGNWIALRKLLAVVQHPSSILSVVRLELFKALIVQKEDLNEVSKVLSLAAPTIRILGFVVSISPEDSDPVLPLLEKLTHLERLQFTTDGFSAKRASDWACKALEAIPVYNRLDTVIFEVKPMRNPGDMDWRRIDRILTRERHEKMLTRVLLIVPRPLEDDVAQMMPLLDERVKTFFLR</sequence>
<reference evidence="1" key="2">
    <citation type="submission" date="2021-10" db="EMBL/GenBank/DDBJ databases">
        <title>Phylogenomics reveals ancestral predisposition of the termite-cultivated fungus Termitomyces towards a domesticated lifestyle.</title>
        <authorList>
            <person name="Auxier B."/>
            <person name="Grum-Grzhimaylo A."/>
            <person name="Cardenas M.E."/>
            <person name="Lodge J.D."/>
            <person name="Laessoe T."/>
            <person name="Pedersen O."/>
            <person name="Smith M.E."/>
            <person name="Kuyper T.W."/>
            <person name="Franco-Molano E.A."/>
            <person name="Baroni T.J."/>
            <person name="Aanen D.K."/>
        </authorList>
    </citation>
    <scope>NUCLEOTIDE SEQUENCE</scope>
    <source>
        <strain evidence="1">D49</strain>
    </source>
</reference>
<dbReference type="AlphaFoldDB" id="A0A9P7FNM5"/>
<dbReference type="Proteomes" id="UP000717328">
    <property type="component" value="Unassembled WGS sequence"/>
</dbReference>
<organism evidence="1 2">
    <name type="scientific">Sphagnurus paluster</name>
    <dbReference type="NCBI Taxonomy" id="117069"/>
    <lineage>
        <taxon>Eukaryota</taxon>
        <taxon>Fungi</taxon>
        <taxon>Dikarya</taxon>
        <taxon>Basidiomycota</taxon>
        <taxon>Agaricomycotina</taxon>
        <taxon>Agaricomycetes</taxon>
        <taxon>Agaricomycetidae</taxon>
        <taxon>Agaricales</taxon>
        <taxon>Tricholomatineae</taxon>
        <taxon>Lyophyllaceae</taxon>
        <taxon>Sphagnurus</taxon>
    </lineage>
</organism>
<gene>
    <name evidence="1" type="ORF">H0H81_011636</name>
</gene>
<evidence type="ECO:0000313" key="1">
    <source>
        <dbReference type="EMBL" id="KAG5635349.1"/>
    </source>
</evidence>
<evidence type="ECO:0000313" key="2">
    <source>
        <dbReference type="Proteomes" id="UP000717328"/>
    </source>
</evidence>
<comment type="caution">
    <text evidence="1">The sequence shown here is derived from an EMBL/GenBank/DDBJ whole genome shotgun (WGS) entry which is preliminary data.</text>
</comment>
<keyword evidence="2" id="KW-1185">Reference proteome</keyword>
<reference evidence="1" key="1">
    <citation type="submission" date="2021-02" db="EMBL/GenBank/DDBJ databases">
        <authorList>
            <person name="Nieuwenhuis M."/>
            <person name="Van De Peppel L.J.J."/>
        </authorList>
    </citation>
    <scope>NUCLEOTIDE SEQUENCE</scope>
    <source>
        <strain evidence="1">D49</strain>
    </source>
</reference>
<dbReference type="OrthoDB" id="3071370at2759"/>
<dbReference type="EMBL" id="JABCKI010006115">
    <property type="protein sequence ID" value="KAG5635349.1"/>
    <property type="molecule type" value="Genomic_DNA"/>
</dbReference>
<proteinExistence type="predicted"/>